<evidence type="ECO:0000313" key="2">
    <source>
        <dbReference type="Proteomes" id="UP000186670"/>
    </source>
</evidence>
<proteinExistence type="predicted"/>
<organism evidence="1 2">
    <name type="scientific">Candidatus Campbellbacteria bacterium RIFCSPHIGHO2_01_FULL_34_10</name>
    <dbReference type="NCBI Taxonomy" id="1797577"/>
    <lineage>
        <taxon>Bacteria</taxon>
        <taxon>Candidatus Campbelliibacteriota</taxon>
    </lineage>
</organism>
<evidence type="ECO:0000313" key="1">
    <source>
        <dbReference type="EMBL" id="OGD68331.1"/>
    </source>
</evidence>
<dbReference type="Proteomes" id="UP000186670">
    <property type="component" value="Unassembled WGS sequence"/>
</dbReference>
<protein>
    <submittedName>
        <fullName evidence="1">Uncharacterized protein</fullName>
    </submittedName>
</protein>
<gene>
    <name evidence="1" type="ORF">A2811_00375</name>
</gene>
<name>A0A1F5ELR8_9BACT</name>
<sequence>MTNRVIDYKVKNRGNIIFLFKIFEKDHTMEIKINGEKVEIDEQTHRVAQRLSVLDNLTIPQAIAKLAELGAKNTPEFIKIPD</sequence>
<accession>A0A1F5ELR8</accession>
<dbReference type="AlphaFoldDB" id="A0A1F5ELR8"/>
<reference evidence="1 2" key="1">
    <citation type="journal article" date="2016" name="Nat. Commun.">
        <title>Thousands of microbial genomes shed light on interconnected biogeochemical processes in an aquifer system.</title>
        <authorList>
            <person name="Anantharaman K."/>
            <person name="Brown C.T."/>
            <person name="Hug L.A."/>
            <person name="Sharon I."/>
            <person name="Castelle C.J."/>
            <person name="Probst A.J."/>
            <person name="Thomas B.C."/>
            <person name="Singh A."/>
            <person name="Wilkins M.J."/>
            <person name="Karaoz U."/>
            <person name="Brodie E.L."/>
            <person name="Williams K.H."/>
            <person name="Hubbard S.S."/>
            <person name="Banfield J.F."/>
        </authorList>
    </citation>
    <scope>NUCLEOTIDE SEQUENCE [LARGE SCALE GENOMIC DNA]</scope>
</reference>
<comment type="caution">
    <text evidence="1">The sequence shown here is derived from an EMBL/GenBank/DDBJ whole genome shotgun (WGS) entry which is preliminary data.</text>
</comment>
<dbReference type="EMBL" id="MEZZ01000035">
    <property type="protein sequence ID" value="OGD68331.1"/>
    <property type="molecule type" value="Genomic_DNA"/>
</dbReference>